<name>A0ABD2XNE4_9HYME</name>
<proteinExistence type="predicted"/>
<dbReference type="Proteomes" id="UP001627154">
    <property type="component" value="Unassembled WGS sequence"/>
</dbReference>
<dbReference type="AlphaFoldDB" id="A0ABD2XNE4"/>
<accession>A0ABD2XNE4</accession>
<gene>
    <name evidence="1" type="ORF">TKK_001601</name>
</gene>
<evidence type="ECO:0000313" key="1">
    <source>
        <dbReference type="EMBL" id="KAL3406243.1"/>
    </source>
</evidence>
<comment type="caution">
    <text evidence="1">The sequence shown here is derived from an EMBL/GenBank/DDBJ whole genome shotgun (WGS) entry which is preliminary data.</text>
</comment>
<reference evidence="1 2" key="1">
    <citation type="journal article" date="2024" name="bioRxiv">
        <title>A reference genome for Trichogramma kaykai: A tiny desert-dwelling parasitoid wasp with competing sex-ratio distorters.</title>
        <authorList>
            <person name="Culotta J."/>
            <person name="Lindsey A.R."/>
        </authorList>
    </citation>
    <scope>NUCLEOTIDE SEQUENCE [LARGE SCALE GENOMIC DNA]</scope>
    <source>
        <strain evidence="1 2">KSX58</strain>
    </source>
</reference>
<dbReference type="EMBL" id="JBJJXI010000019">
    <property type="protein sequence ID" value="KAL3406243.1"/>
    <property type="molecule type" value="Genomic_DNA"/>
</dbReference>
<organism evidence="1 2">
    <name type="scientific">Trichogramma kaykai</name>
    <dbReference type="NCBI Taxonomy" id="54128"/>
    <lineage>
        <taxon>Eukaryota</taxon>
        <taxon>Metazoa</taxon>
        <taxon>Ecdysozoa</taxon>
        <taxon>Arthropoda</taxon>
        <taxon>Hexapoda</taxon>
        <taxon>Insecta</taxon>
        <taxon>Pterygota</taxon>
        <taxon>Neoptera</taxon>
        <taxon>Endopterygota</taxon>
        <taxon>Hymenoptera</taxon>
        <taxon>Apocrita</taxon>
        <taxon>Proctotrupomorpha</taxon>
        <taxon>Chalcidoidea</taxon>
        <taxon>Trichogrammatidae</taxon>
        <taxon>Trichogramma</taxon>
    </lineage>
</organism>
<sequence length="153" mass="18056">MFALFYANVIAVRHARTDVPYIRLFYNIIRLVLARTLYSCSRWPAAMSNAQSIRIYTGHTRISSRLLHSTLLPDTSAFEKYPSPDGDVYLAYVREQVYVLIENHLRNKKDAARKRRENIMRAVQSDKTLLHTRRRRRRRPAHSFSLSRLTYSL</sequence>
<protein>
    <submittedName>
        <fullName evidence="1">Uncharacterized protein</fullName>
    </submittedName>
</protein>
<keyword evidence="2" id="KW-1185">Reference proteome</keyword>
<evidence type="ECO:0000313" key="2">
    <source>
        <dbReference type="Proteomes" id="UP001627154"/>
    </source>
</evidence>